<gene>
    <name evidence="2" type="ORF">EUTSA_v10000929mg</name>
</gene>
<feature type="region of interest" description="Disordered" evidence="1">
    <location>
        <begin position="75"/>
        <end position="281"/>
    </location>
</feature>
<evidence type="ECO:0000313" key="3">
    <source>
        <dbReference type="Proteomes" id="UP000030689"/>
    </source>
</evidence>
<name>V4N2W5_EUTSA</name>
<dbReference type="OMA" id="HAIGRHA"/>
<dbReference type="STRING" id="72664.V4N2W5"/>
<dbReference type="Gramene" id="ESQ39536">
    <property type="protein sequence ID" value="ESQ39536"/>
    <property type="gene ID" value="EUTSA_v10000929mg"/>
</dbReference>
<protein>
    <recommendedName>
        <fullName evidence="4">DUF1639 domain-containing protein</fullName>
    </recommendedName>
</protein>
<accession>V4N2W5</accession>
<evidence type="ECO:0000313" key="2">
    <source>
        <dbReference type="EMBL" id="ESQ39536.1"/>
    </source>
</evidence>
<dbReference type="EMBL" id="KI517465">
    <property type="protein sequence ID" value="ESQ39536.1"/>
    <property type="molecule type" value="Genomic_DNA"/>
</dbReference>
<reference evidence="2 3" key="1">
    <citation type="journal article" date="2013" name="Front. Plant Sci.">
        <title>The Reference Genome of the Halophytic Plant Eutrema salsugineum.</title>
        <authorList>
            <person name="Yang R."/>
            <person name="Jarvis D.E."/>
            <person name="Chen H."/>
            <person name="Beilstein M.A."/>
            <person name="Grimwood J."/>
            <person name="Jenkins J."/>
            <person name="Shu S."/>
            <person name="Prochnik S."/>
            <person name="Xin M."/>
            <person name="Ma C."/>
            <person name="Schmutz J."/>
            <person name="Wing R.A."/>
            <person name="Mitchell-Olds T."/>
            <person name="Schumaker K.S."/>
            <person name="Wang X."/>
        </authorList>
    </citation>
    <scope>NUCLEOTIDE SEQUENCE [LARGE SCALE GENOMIC DNA]</scope>
</reference>
<dbReference type="PANTHER" id="PTHR33130">
    <property type="entry name" value="PUTATIVE (DUF1639)-RELATED"/>
    <property type="match status" value="1"/>
</dbReference>
<feature type="compositionally biased region" description="Low complexity" evidence="1">
    <location>
        <begin position="122"/>
        <end position="135"/>
    </location>
</feature>
<feature type="region of interest" description="Disordered" evidence="1">
    <location>
        <begin position="1"/>
        <end position="36"/>
    </location>
</feature>
<dbReference type="Pfam" id="PF07797">
    <property type="entry name" value="DUF1639"/>
    <property type="match status" value="1"/>
</dbReference>
<dbReference type="Proteomes" id="UP000030689">
    <property type="component" value="Unassembled WGS sequence"/>
</dbReference>
<evidence type="ECO:0000256" key="1">
    <source>
        <dbReference type="SAM" id="MobiDB-lite"/>
    </source>
</evidence>
<keyword evidence="3" id="KW-1185">Reference proteome</keyword>
<feature type="compositionally biased region" description="Basic residues" evidence="1">
    <location>
        <begin position="350"/>
        <end position="361"/>
    </location>
</feature>
<feature type="compositionally biased region" description="Basic and acidic residues" evidence="1">
    <location>
        <begin position="230"/>
        <end position="239"/>
    </location>
</feature>
<feature type="compositionally biased region" description="Polar residues" evidence="1">
    <location>
        <begin position="136"/>
        <end position="152"/>
    </location>
</feature>
<dbReference type="InterPro" id="IPR012438">
    <property type="entry name" value="DUF1639"/>
</dbReference>
<dbReference type="AlphaFoldDB" id="V4N2W5"/>
<feature type="region of interest" description="Disordered" evidence="1">
    <location>
        <begin position="345"/>
        <end position="372"/>
    </location>
</feature>
<dbReference type="KEGG" id="eus:EUTSA_v10000929mg"/>
<sequence>MMRYQRVSPDYLPLTNTKKPYLRPSPSRSIDNGGTATTAAISTGVGRFNGTSTTISSSNLDGVPKGFRFRSTSITTATQQQQEEDLSHDSTTNPSGSGGGGDGLLQWGQRKRSRASRTEIRSVSVAAADDSSSSSGQNLIQSNRIQRRSTNLIMPPPSLSSSPLCGGGGRSTNPRSGFVIGKESSRFVPTRHLEDRSVTGSPSRNIGVSGGRMVSRSANGGLKRSTPSPEKTETRSNGKDHHHHHQRQNGLDNHHQRMNRSESTAQIHSEIETNNGEKTTTQVEFKEWPRIYIALSRKEKEEDFLAMKGTKLPHRPRKRAKNIDKGLQFCFPGMYMSDLNKSRYEVREKKSAKKQQKRRGLKGMENLDSDSE</sequence>
<evidence type="ECO:0008006" key="4">
    <source>
        <dbReference type="Google" id="ProtNLM"/>
    </source>
</evidence>
<dbReference type="eggNOG" id="ENOG502RYKY">
    <property type="taxonomic scope" value="Eukaryota"/>
</dbReference>
<feature type="compositionally biased region" description="Polar residues" evidence="1">
    <location>
        <begin position="261"/>
        <end position="281"/>
    </location>
</feature>
<organism evidence="2 3">
    <name type="scientific">Eutrema salsugineum</name>
    <name type="common">Saltwater cress</name>
    <name type="synonym">Sisymbrium salsugineum</name>
    <dbReference type="NCBI Taxonomy" id="72664"/>
    <lineage>
        <taxon>Eukaryota</taxon>
        <taxon>Viridiplantae</taxon>
        <taxon>Streptophyta</taxon>
        <taxon>Embryophyta</taxon>
        <taxon>Tracheophyta</taxon>
        <taxon>Spermatophyta</taxon>
        <taxon>Magnoliopsida</taxon>
        <taxon>eudicotyledons</taxon>
        <taxon>Gunneridae</taxon>
        <taxon>Pentapetalae</taxon>
        <taxon>rosids</taxon>
        <taxon>malvids</taxon>
        <taxon>Brassicales</taxon>
        <taxon>Brassicaceae</taxon>
        <taxon>Eutremeae</taxon>
        <taxon>Eutrema</taxon>
    </lineage>
</organism>
<dbReference type="OrthoDB" id="2018605at2759"/>
<dbReference type="PANTHER" id="PTHR33130:SF33">
    <property type="entry name" value="PUTATIVE (DUF1639)-RELATED"/>
    <property type="match status" value="1"/>
</dbReference>
<proteinExistence type="predicted"/>